<dbReference type="Gene3D" id="1.10.287.130">
    <property type="match status" value="1"/>
</dbReference>
<evidence type="ECO:0000256" key="2">
    <source>
        <dbReference type="ARBA" id="ARBA00004236"/>
    </source>
</evidence>
<evidence type="ECO:0000256" key="8">
    <source>
        <dbReference type="ARBA" id="ARBA00022989"/>
    </source>
</evidence>
<comment type="subcellular location">
    <subcellularLocation>
        <location evidence="2">Cell membrane</location>
    </subcellularLocation>
</comment>
<accession>A0A7Z0ESR5</accession>
<evidence type="ECO:0000256" key="5">
    <source>
        <dbReference type="ARBA" id="ARBA00022679"/>
    </source>
</evidence>
<feature type="transmembrane region" description="Helical" evidence="11">
    <location>
        <begin position="20"/>
        <end position="47"/>
    </location>
</feature>
<dbReference type="InterPro" id="IPR004358">
    <property type="entry name" value="Sig_transdc_His_kin-like_C"/>
</dbReference>
<feature type="transmembrane region" description="Helical" evidence="11">
    <location>
        <begin position="174"/>
        <end position="195"/>
    </location>
</feature>
<evidence type="ECO:0000313" key="14">
    <source>
        <dbReference type="EMBL" id="NYJ37613.1"/>
    </source>
</evidence>
<keyword evidence="15" id="KW-1185">Reference proteome</keyword>
<comment type="catalytic activity">
    <reaction evidence="1">
        <text>ATP + protein L-histidine = ADP + protein N-phospho-L-histidine.</text>
        <dbReference type="EC" id="2.7.13.3"/>
    </reaction>
</comment>
<evidence type="ECO:0000256" key="7">
    <source>
        <dbReference type="ARBA" id="ARBA00022777"/>
    </source>
</evidence>
<dbReference type="AlphaFoldDB" id="A0A7Z0ESR5"/>
<keyword evidence="4" id="KW-0597">Phosphoprotein</keyword>
<protein>
    <recommendedName>
        <fullName evidence="3">histidine kinase</fullName>
        <ecNumber evidence="3">2.7.13.3</ecNumber>
    </recommendedName>
</protein>
<comment type="caution">
    <text evidence="14">The sequence shown here is derived from an EMBL/GenBank/DDBJ whole genome shotgun (WGS) entry which is preliminary data.</text>
</comment>
<proteinExistence type="predicted"/>
<dbReference type="InterPro" id="IPR036097">
    <property type="entry name" value="HisK_dim/P_sf"/>
</dbReference>
<dbReference type="Proteomes" id="UP000572051">
    <property type="component" value="Unassembled WGS sequence"/>
</dbReference>
<dbReference type="PROSITE" id="PS50109">
    <property type="entry name" value="HIS_KIN"/>
    <property type="match status" value="1"/>
</dbReference>
<dbReference type="InterPro" id="IPR036890">
    <property type="entry name" value="HATPase_C_sf"/>
</dbReference>
<dbReference type="SMART" id="SM00304">
    <property type="entry name" value="HAMP"/>
    <property type="match status" value="1"/>
</dbReference>
<dbReference type="EC" id="2.7.13.3" evidence="3"/>
<keyword evidence="10 11" id="KW-0472">Membrane</keyword>
<keyword evidence="7 14" id="KW-0418">Kinase</keyword>
<evidence type="ECO:0000313" key="15">
    <source>
        <dbReference type="Proteomes" id="UP000572051"/>
    </source>
</evidence>
<organism evidence="14 15">
    <name type="scientific">Nocardiopsis aegyptia</name>
    <dbReference type="NCBI Taxonomy" id="220378"/>
    <lineage>
        <taxon>Bacteria</taxon>
        <taxon>Bacillati</taxon>
        <taxon>Actinomycetota</taxon>
        <taxon>Actinomycetes</taxon>
        <taxon>Streptosporangiales</taxon>
        <taxon>Nocardiopsidaceae</taxon>
        <taxon>Nocardiopsis</taxon>
    </lineage>
</organism>
<keyword evidence="5" id="KW-0808">Transferase</keyword>
<dbReference type="SMART" id="SM00387">
    <property type="entry name" value="HATPase_c"/>
    <property type="match status" value="1"/>
</dbReference>
<dbReference type="Pfam" id="PF02518">
    <property type="entry name" value="HATPase_c"/>
    <property type="match status" value="1"/>
</dbReference>
<dbReference type="PANTHER" id="PTHR45436:SF5">
    <property type="entry name" value="SENSOR HISTIDINE KINASE TRCS"/>
    <property type="match status" value="1"/>
</dbReference>
<dbReference type="SUPFAM" id="SSF55874">
    <property type="entry name" value="ATPase domain of HSP90 chaperone/DNA topoisomerase II/histidine kinase"/>
    <property type="match status" value="1"/>
</dbReference>
<name>A0A7Z0ESR5_9ACTN</name>
<dbReference type="PRINTS" id="PR00344">
    <property type="entry name" value="BCTRLSENSOR"/>
</dbReference>
<dbReference type="CDD" id="cd00082">
    <property type="entry name" value="HisKA"/>
    <property type="match status" value="1"/>
</dbReference>
<evidence type="ECO:0000256" key="4">
    <source>
        <dbReference type="ARBA" id="ARBA00022553"/>
    </source>
</evidence>
<keyword evidence="8 11" id="KW-1133">Transmembrane helix</keyword>
<keyword evidence="6 11" id="KW-0812">Transmembrane</keyword>
<dbReference type="InterPro" id="IPR050428">
    <property type="entry name" value="TCS_sensor_his_kinase"/>
</dbReference>
<dbReference type="SMART" id="SM00388">
    <property type="entry name" value="HisKA"/>
    <property type="match status" value="1"/>
</dbReference>
<dbReference type="InterPro" id="IPR003661">
    <property type="entry name" value="HisK_dim/P_dom"/>
</dbReference>
<dbReference type="RefSeq" id="WP_312889433.1">
    <property type="nucleotide sequence ID" value="NZ_JACCFS010000001.1"/>
</dbReference>
<evidence type="ECO:0000259" key="12">
    <source>
        <dbReference type="PROSITE" id="PS50109"/>
    </source>
</evidence>
<dbReference type="EMBL" id="JACCFS010000001">
    <property type="protein sequence ID" value="NYJ37613.1"/>
    <property type="molecule type" value="Genomic_DNA"/>
</dbReference>
<evidence type="ECO:0000256" key="3">
    <source>
        <dbReference type="ARBA" id="ARBA00012438"/>
    </source>
</evidence>
<evidence type="ECO:0000256" key="11">
    <source>
        <dbReference type="SAM" id="Phobius"/>
    </source>
</evidence>
<evidence type="ECO:0000259" key="13">
    <source>
        <dbReference type="PROSITE" id="PS50885"/>
    </source>
</evidence>
<dbReference type="InterPro" id="IPR003594">
    <property type="entry name" value="HATPase_dom"/>
</dbReference>
<feature type="domain" description="Histidine kinase" evidence="12">
    <location>
        <begin position="257"/>
        <end position="469"/>
    </location>
</feature>
<sequence length="473" mass="51013">MSDRIGGLRRAGRRLRPRSIRARVTVGASAAVAVALAFGVVLTIILVHRTLVTELRDDAAQAARLVADEIVHERYPGAIPTAGLVLRLQVVERGTGEVLAASSALQGRPAMAREDDDSPDFQVETTACGTAIGTAPGECVLVVGYEIDDTAYGDVLVLAATRPPAVLDTLLPEVAFVGLGLGLLACTAAIIWFGVGRALRPVREITEEIHRITRSGVSGRLPVPCTQDEIAELARTANAGLDRLEEAVTRQRRFVSDASHELRNPITGMHTKLEVELSDPEPDTRSRELLLSSLLADTERLEHIVADLLELARLDTTTARERERVDLSSLVSTEFGSGGRRARHALRVHTSGPVWVRGNRLQLVRVLTNLIANAERHAHSRVDVIVEREGDAAVVEVHDDGAGIPEEERERVFERFARLAESKERDPGGSGLGLPISREIAKAHSGTLVAGHSDLLGGAMFTLRIPDAPRTAE</sequence>
<dbReference type="Gene3D" id="3.30.565.10">
    <property type="entry name" value="Histidine kinase-like ATPase, C-terminal domain"/>
    <property type="match status" value="1"/>
</dbReference>
<evidence type="ECO:0000256" key="1">
    <source>
        <dbReference type="ARBA" id="ARBA00000085"/>
    </source>
</evidence>
<evidence type="ECO:0000256" key="6">
    <source>
        <dbReference type="ARBA" id="ARBA00022692"/>
    </source>
</evidence>
<feature type="domain" description="HAMP" evidence="13">
    <location>
        <begin position="196"/>
        <end position="249"/>
    </location>
</feature>
<dbReference type="CDD" id="cd06225">
    <property type="entry name" value="HAMP"/>
    <property type="match status" value="1"/>
</dbReference>
<dbReference type="SUPFAM" id="SSF47384">
    <property type="entry name" value="Homodimeric domain of signal transducing histidine kinase"/>
    <property type="match status" value="1"/>
</dbReference>
<dbReference type="InterPro" id="IPR003660">
    <property type="entry name" value="HAMP_dom"/>
</dbReference>
<dbReference type="PROSITE" id="PS50885">
    <property type="entry name" value="HAMP"/>
    <property type="match status" value="1"/>
</dbReference>
<gene>
    <name evidence="14" type="ORF">HNR10_005494</name>
</gene>
<dbReference type="PANTHER" id="PTHR45436">
    <property type="entry name" value="SENSOR HISTIDINE KINASE YKOH"/>
    <property type="match status" value="1"/>
</dbReference>
<dbReference type="GO" id="GO:0000155">
    <property type="term" value="F:phosphorelay sensor kinase activity"/>
    <property type="evidence" value="ECO:0007669"/>
    <property type="project" value="InterPro"/>
</dbReference>
<evidence type="ECO:0000256" key="9">
    <source>
        <dbReference type="ARBA" id="ARBA00023012"/>
    </source>
</evidence>
<reference evidence="14 15" key="1">
    <citation type="submission" date="2020-07" db="EMBL/GenBank/DDBJ databases">
        <title>Sequencing the genomes of 1000 actinobacteria strains.</title>
        <authorList>
            <person name="Klenk H.-P."/>
        </authorList>
    </citation>
    <scope>NUCLEOTIDE SEQUENCE [LARGE SCALE GENOMIC DNA]</scope>
    <source>
        <strain evidence="14 15">DSM 44442</strain>
    </source>
</reference>
<dbReference type="Pfam" id="PF00512">
    <property type="entry name" value="HisKA"/>
    <property type="match status" value="1"/>
</dbReference>
<keyword evidence="9" id="KW-0902">Two-component regulatory system</keyword>
<evidence type="ECO:0000256" key="10">
    <source>
        <dbReference type="ARBA" id="ARBA00023136"/>
    </source>
</evidence>
<dbReference type="GO" id="GO:0005886">
    <property type="term" value="C:plasma membrane"/>
    <property type="evidence" value="ECO:0007669"/>
    <property type="project" value="UniProtKB-SubCell"/>
</dbReference>
<dbReference type="InterPro" id="IPR005467">
    <property type="entry name" value="His_kinase_dom"/>
</dbReference>